<sequence length="99" mass="11214">MLACQVNFITLLGSVRELEHELDLNEAQLNGADRRNQRLSDELQDKSLELMPDYQLCEATVSDQLLVVQTSLTSWVEGADKPDPIFYPACRISESVWSD</sequence>
<dbReference type="OrthoDB" id="4755094at2759"/>
<dbReference type="AlphaFoldDB" id="A0A5N6TSZ4"/>
<dbReference type="Proteomes" id="UP000325780">
    <property type="component" value="Unassembled WGS sequence"/>
</dbReference>
<name>A0A5N6TSZ4_ASPAV</name>
<evidence type="ECO:0000313" key="3">
    <source>
        <dbReference type="Proteomes" id="UP000325780"/>
    </source>
</evidence>
<feature type="coiled-coil region" evidence="1">
    <location>
        <begin position="15"/>
        <end position="49"/>
    </location>
</feature>
<proteinExistence type="predicted"/>
<organism evidence="2 3">
    <name type="scientific">Aspergillus avenaceus</name>
    <dbReference type="NCBI Taxonomy" id="36643"/>
    <lineage>
        <taxon>Eukaryota</taxon>
        <taxon>Fungi</taxon>
        <taxon>Dikarya</taxon>
        <taxon>Ascomycota</taxon>
        <taxon>Pezizomycotina</taxon>
        <taxon>Eurotiomycetes</taxon>
        <taxon>Eurotiomycetidae</taxon>
        <taxon>Eurotiales</taxon>
        <taxon>Aspergillaceae</taxon>
        <taxon>Aspergillus</taxon>
        <taxon>Aspergillus subgen. Circumdati</taxon>
    </lineage>
</organism>
<protein>
    <submittedName>
        <fullName evidence="2">Uncharacterized protein</fullName>
    </submittedName>
</protein>
<keyword evidence="3" id="KW-1185">Reference proteome</keyword>
<dbReference type="EMBL" id="ML742130">
    <property type="protein sequence ID" value="KAE8149249.1"/>
    <property type="molecule type" value="Genomic_DNA"/>
</dbReference>
<evidence type="ECO:0000313" key="2">
    <source>
        <dbReference type="EMBL" id="KAE8149249.1"/>
    </source>
</evidence>
<evidence type="ECO:0000256" key="1">
    <source>
        <dbReference type="SAM" id="Coils"/>
    </source>
</evidence>
<accession>A0A5N6TSZ4</accession>
<gene>
    <name evidence="2" type="ORF">BDV25DRAFT_141016</name>
</gene>
<keyword evidence="1" id="KW-0175">Coiled coil</keyword>
<reference evidence="2 3" key="1">
    <citation type="submission" date="2019-04" db="EMBL/GenBank/DDBJ databases">
        <title>Friends and foes A comparative genomics study of 23 Aspergillus species from section Flavi.</title>
        <authorList>
            <consortium name="DOE Joint Genome Institute"/>
            <person name="Kjaerbolling I."/>
            <person name="Vesth T."/>
            <person name="Frisvad J.C."/>
            <person name="Nybo J.L."/>
            <person name="Theobald S."/>
            <person name="Kildgaard S."/>
            <person name="Isbrandt T."/>
            <person name="Kuo A."/>
            <person name="Sato A."/>
            <person name="Lyhne E.K."/>
            <person name="Kogle M.E."/>
            <person name="Wiebenga A."/>
            <person name="Kun R.S."/>
            <person name="Lubbers R.J."/>
            <person name="Makela M.R."/>
            <person name="Barry K."/>
            <person name="Chovatia M."/>
            <person name="Clum A."/>
            <person name="Daum C."/>
            <person name="Haridas S."/>
            <person name="He G."/>
            <person name="LaButti K."/>
            <person name="Lipzen A."/>
            <person name="Mondo S."/>
            <person name="Riley R."/>
            <person name="Salamov A."/>
            <person name="Simmons B.A."/>
            <person name="Magnuson J.K."/>
            <person name="Henrissat B."/>
            <person name="Mortensen U.H."/>
            <person name="Larsen T.O."/>
            <person name="Devries R.P."/>
            <person name="Grigoriev I.V."/>
            <person name="Machida M."/>
            <person name="Baker S.E."/>
            <person name="Andersen M.R."/>
        </authorList>
    </citation>
    <scope>NUCLEOTIDE SEQUENCE [LARGE SCALE GENOMIC DNA]</scope>
    <source>
        <strain evidence="2 3">IBT 18842</strain>
    </source>
</reference>